<dbReference type="Gene3D" id="3.40.190.10">
    <property type="entry name" value="Periplasmic binding protein-like II"/>
    <property type="match status" value="1"/>
</dbReference>
<evidence type="ECO:0000313" key="6">
    <source>
        <dbReference type="Proteomes" id="UP000241421"/>
    </source>
</evidence>
<evidence type="ECO:0000313" key="5">
    <source>
        <dbReference type="EMBL" id="PWF48438.1"/>
    </source>
</evidence>
<accession>A0A2U2HLN8</accession>
<dbReference type="Gene3D" id="3.90.76.10">
    <property type="entry name" value="Dipeptide-binding Protein, Domain 1"/>
    <property type="match status" value="1"/>
</dbReference>
<sequence>MESPYFWSIAARPWPVCQTVRERSIMARAGSHIKQIAPGTPEATLWRRVTAPSWRGRPPRVRRLQYRSAFHTGPTPMRYHRPTHLLCASALLLTTALWGGAKAADITVGLSGTITSLDPHFHNNSSNSNVAEHMFDPLVARDAGAGIVPALALGWTLRGPTTWEFKLRPDVRFHDGRPFTSADVVFSLGRTKTVKNSPSSFALYTRAIKRVVALDKLTVHVHTDGPVPMLPRDLTGVLMVSKAAAENAATEDFNSGRALVGTGPFKFAAVRRNERIDLVRNAAYWGRQGQWDKATILLLPNESTRTAALLSGKVDLIENVPTQDVRAVAARPGFTVASAPSFRLMYLHLDGARAQTPFAFGLDRKPLARNPLADLRVRQAISKAVGRDALVAKVLEGMGVPSDQLVGPSGAGHAPELIGSRQDIAGARRLLAAAGYPNGFRITLHSTSDHYVNDRQVAQTLAGMLGRVGILTDVQSLPAPVYFARGNKLEFSLMLGGWNADSGMVESSMKALLAGFDPATGMGASNRGRYRSAAFDQALLAARVEFDDARRGRLLREANRVAMRDVGLVPLYIHTTVWGSKKGWNVTPRQDGRTYIHQVVRASAPK</sequence>
<name>A0A2U2HLN8_9BURK</name>
<dbReference type="EMBL" id="PXWF02000196">
    <property type="protein sequence ID" value="PWF48438.1"/>
    <property type="molecule type" value="Genomic_DNA"/>
</dbReference>
<proteinExistence type="inferred from homology"/>
<comment type="caution">
    <text evidence="5">The sequence shown here is derived from an EMBL/GenBank/DDBJ whole genome shotgun (WGS) entry which is preliminary data.</text>
</comment>
<dbReference type="InterPro" id="IPR039424">
    <property type="entry name" value="SBP_5"/>
</dbReference>
<keyword evidence="3" id="KW-0732">Signal</keyword>
<organism evidence="5 6">
    <name type="scientific">Massilia glaciei</name>
    <dbReference type="NCBI Taxonomy" id="1524097"/>
    <lineage>
        <taxon>Bacteria</taxon>
        <taxon>Pseudomonadati</taxon>
        <taxon>Pseudomonadota</taxon>
        <taxon>Betaproteobacteria</taxon>
        <taxon>Burkholderiales</taxon>
        <taxon>Oxalobacteraceae</taxon>
        <taxon>Telluria group</taxon>
        <taxon>Massilia</taxon>
    </lineage>
</organism>
<dbReference type="AlphaFoldDB" id="A0A2U2HLN8"/>
<reference evidence="5 6" key="1">
    <citation type="submission" date="2018-04" db="EMBL/GenBank/DDBJ databases">
        <title>Massilia violaceinigra sp. nov., a novel purple-pigmented bacterium isolated from Tianshan glacier, Xinjiang, China.</title>
        <authorList>
            <person name="Wang H."/>
        </authorList>
    </citation>
    <scope>NUCLEOTIDE SEQUENCE [LARGE SCALE GENOMIC DNA]</scope>
    <source>
        <strain evidence="5 6">B448-2</strain>
    </source>
</reference>
<dbReference type="GO" id="GO:1904680">
    <property type="term" value="F:peptide transmembrane transporter activity"/>
    <property type="evidence" value="ECO:0007669"/>
    <property type="project" value="TreeGrafter"/>
</dbReference>
<protein>
    <submittedName>
        <fullName evidence="5">ABC transporter substrate-binding protein</fullName>
    </submittedName>
</protein>
<dbReference type="SUPFAM" id="SSF53850">
    <property type="entry name" value="Periplasmic binding protein-like II"/>
    <property type="match status" value="1"/>
</dbReference>
<dbReference type="Gene3D" id="3.10.105.10">
    <property type="entry name" value="Dipeptide-binding Protein, Domain 3"/>
    <property type="match status" value="1"/>
</dbReference>
<dbReference type="InterPro" id="IPR000914">
    <property type="entry name" value="SBP_5_dom"/>
</dbReference>
<keyword evidence="2" id="KW-0813">Transport</keyword>
<keyword evidence="6" id="KW-1185">Reference proteome</keyword>
<dbReference type="PANTHER" id="PTHR30290">
    <property type="entry name" value="PERIPLASMIC BINDING COMPONENT OF ABC TRANSPORTER"/>
    <property type="match status" value="1"/>
</dbReference>
<evidence type="ECO:0000256" key="1">
    <source>
        <dbReference type="ARBA" id="ARBA00005695"/>
    </source>
</evidence>
<feature type="domain" description="Solute-binding protein family 5" evidence="4">
    <location>
        <begin position="147"/>
        <end position="514"/>
    </location>
</feature>
<dbReference type="Pfam" id="PF00496">
    <property type="entry name" value="SBP_bac_5"/>
    <property type="match status" value="1"/>
</dbReference>
<dbReference type="CDD" id="cd08498">
    <property type="entry name" value="PBP2_NikA_DppA_OppA_like_2"/>
    <property type="match status" value="1"/>
</dbReference>
<comment type="similarity">
    <text evidence="1">Belongs to the bacterial solute-binding protein 5 family.</text>
</comment>
<dbReference type="PANTHER" id="PTHR30290:SF9">
    <property type="entry name" value="OLIGOPEPTIDE-BINDING PROTEIN APPA"/>
    <property type="match status" value="1"/>
</dbReference>
<gene>
    <name evidence="5" type="ORF">C7C56_012015</name>
</gene>
<dbReference type="Proteomes" id="UP000241421">
    <property type="component" value="Unassembled WGS sequence"/>
</dbReference>
<evidence type="ECO:0000259" key="4">
    <source>
        <dbReference type="Pfam" id="PF00496"/>
    </source>
</evidence>
<evidence type="ECO:0000256" key="2">
    <source>
        <dbReference type="ARBA" id="ARBA00022448"/>
    </source>
</evidence>
<evidence type="ECO:0000256" key="3">
    <source>
        <dbReference type="ARBA" id="ARBA00022729"/>
    </source>
</evidence>
<dbReference type="GO" id="GO:0015833">
    <property type="term" value="P:peptide transport"/>
    <property type="evidence" value="ECO:0007669"/>
    <property type="project" value="TreeGrafter"/>
</dbReference>